<protein>
    <recommendedName>
        <fullName evidence="4">DUF4282 domain-containing protein</fullName>
    </recommendedName>
</protein>
<comment type="caution">
    <text evidence="2">The sequence shown here is derived from an EMBL/GenBank/DDBJ whole genome shotgun (WGS) entry which is preliminary data.</text>
</comment>
<sequence>MDLYVDFVLDASLKNFLILIVWLVIPFLVLLAVRVFINVWFVSVCKAFLVGKSVNRVGCTLQIGRYTSSVL</sequence>
<evidence type="ECO:0000313" key="3">
    <source>
        <dbReference type="Proteomes" id="UP001295462"/>
    </source>
</evidence>
<dbReference type="AlphaFoldDB" id="A0AAU9QYD5"/>
<organism evidence="2 3">
    <name type="scientific">Vibrio jasicida</name>
    <dbReference type="NCBI Taxonomy" id="766224"/>
    <lineage>
        <taxon>Bacteria</taxon>
        <taxon>Pseudomonadati</taxon>
        <taxon>Pseudomonadota</taxon>
        <taxon>Gammaproteobacteria</taxon>
        <taxon>Vibrionales</taxon>
        <taxon>Vibrionaceae</taxon>
        <taxon>Vibrio</taxon>
    </lineage>
</organism>
<reference evidence="2" key="1">
    <citation type="submission" date="2022-01" db="EMBL/GenBank/DDBJ databases">
        <authorList>
            <person name="Lagorce A."/>
        </authorList>
    </citation>
    <scope>NUCLEOTIDE SEQUENCE</scope>
    <source>
        <strain evidence="2">Th15_F1_A12</strain>
    </source>
</reference>
<dbReference type="Proteomes" id="UP001295462">
    <property type="component" value="Unassembled WGS sequence"/>
</dbReference>
<gene>
    <name evidence="2" type="ORF">THF1A12_70167</name>
</gene>
<keyword evidence="1" id="KW-1133">Transmembrane helix</keyword>
<keyword evidence="1" id="KW-0472">Membrane</keyword>
<evidence type="ECO:0000256" key="1">
    <source>
        <dbReference type="SAM" id="Phobius"/>
    </source>
</evidence>
<keyword evidence="1" id="KW-0812">Transmembrane</keyword>
<evidence type="ECO:0000313" key="2">
    <source>
        <dbReference type="EMBL" id="CAH1603448.1"/>
    </source>
</evidence>
<feature type="transmembrane region" description="Helical" evidence="1">
    <location>
        <begin position="16"/>
        <end position="37"/>
    </location>
</feature>
<name>A0AAU9QYD5_9VIBR</name>
<dbReference type="EMBL" id="CAKMUD010000127">
    <property type="protein sequence ID" value="CAH1603448.1"/>
    <property type="molecule type" value="Genomic_DNA"/>
</dbReference>
<accession>A0AAU9QYD5</accession>
<evidence type="ECO:0008006" key="4">
    <source>
        <dbReference type="Google" id="ProtNLM"/>
    </source>
</evidence>
<proteinExistence type="predicted"/>